<dbReference type="SUPFAM" id="SSF46785">
    <property type="entry name" value="Winged helix' DNA-binding domain"/>
    <property type="match status" value="1"/>
</dbReference>
<dbReference type="Gene3D" id="1.10.10.10">
    <property type="entry name" value="Winged helix-like DNA-binding domain superfamily/Winged helix DNA-binding domain"/>
    <property type="match status" value="1"/>
</dbReference>
<dbReference type="InterPro" id="IPR036390">
    <property type="entry name" value="WH_DNA-bd_sf"/>
</dbReference>
<reference evidence="3" key="1">
    <citation type="submission" date="2017-09" db="EMBL/GenBank/DDBJ databases">
        <title>Depth-based differentiation of microbial function through sediment-hosted aquifers and enrichment of novel symbionts in the deep terrestrial subsurface.</title>
        <authorList>
            <person name="Probst A.J."/>
            <person name="Ladd B."/>
            <person name="Jarett J.K."/>
            <person name="Geller-Mcgrath D.E."/>
            <person name="Sieber C.M.K."/>
            <person name="Emerson J.B."/>
            <person name="Anantharaman K."/>
            <person name="Thomas B.C."/>
            <person name="Malmstrom R."/>
            <person name="Stieglmeier M."/>
            <person name="Klingl A."/>
            <person name="Woyke T."/>
            <person name="Ryan C.M."/>
            <person name="Banfield J.F."/>
        </authorList>
    </citation>
    <scope>NUCLEOTIDE SEQUENCE [LARGE SCALE GENOMIC DNA]</scope>
</reference>
<dbReference type="InterPro" id="IPR051797">
    <property type="entry name" value="TrmB-like"/>
</dbReference>
<dbReference type="Proteomes" id="UP000228920">
    <property type="component" value="Unassembled WGS sequence"/>
</dbReference>
<feature type="domain" description="Transcription regulator TrmB N-terminal" evidence="1">
    <location>
        <begin position="23"/>
        <end position="83"/>
    </location>
</feature>
<dbReference type="PANTHER" id="PTHR34293:SF1">
    <property type="entry name" value="HTH-TYPE TRANSCRIPTIONAL REGULATOR TRMBL2"/>
    <property type="match status" value="1"/>
</dbReference>
<dbReference type="InterPro" id="IPR002831">
    <property type="entry name" value="Tscrpt_reg_TrmB_N"/>
</dbReference>
<evidence type="ECO:0000313" key="3">
    <source>
        <dbReference type="Proteomes" id="UP000228920"/>
    </source>
</evidence>
<dbReference type="Pfam" id="PF01978">
    <property type="entry name" value="TrmB"/>
    <property type="match status" value="1"/>
</dbReference>
<organism evidence="2 3">
    <name type="scientific">candidate division WWE3 bacterium CG_4_10_14_0_2_um_filter_41_14</name>
    <dbReference type="NCBI Taxonomy" id="1975072"/>
    <lineage>
        <taxon>Bacteria</taxon>
        <taxon>Katanobacteria</taxon>
    </lineage>
</organism>
<accession>A0A2M7TJ37</accession>
<evidence type="ECO:0000259" key="1">
    <source>
        <dbReference type="Pfam" id="PF01978"/>
    </source>
</evidence>
<comment type="caution">
    <text evidence="2">The sequence shown here is derived from an EMBL/GenBank/DDBJ whole genome shotgun (WGS) entry which is preliminary data.</text>
</comment>
<evidence type="ECO:0000313" key="2">
    <source>
        <dbReference type="EMBL" id="PIZ46431.1"/>
    </source>
</evidence>
<dbReference type="EMBL" id="PFNL01000099">
    <property type="protein sequence ID" value="PIZ46431.1"/>
    <property type="molecule type" value="Genomic_DNA"/>
</dbReference>
<dbReference type="InterPro" id="IPR036388">
    <property type="entry name" value="WH-like_DNA-bd_sf"/>
</dbReference>
<protein>
    <recommendedName>
        <fullName evidence="1">Transcription regulator TrmB N-terminal domain-containing protein</fullName>
    </recommendedName>
</protein>
<proteinExistence type="predicted"/>
<dbReference type="PANTHER" id="PTHR34293">
    <property type="entry name" value="HTH-TYPE TRANSCRIPTIONAL REGULATOR TRMBL2"/>
    <property type="match status" value="1"/>
</dbReference>
<sequence>MFVHRVINGYNQPRMYENILIDSGLTDKQATVYGVLISTGDLSAQDIVSLTKLKRATVYDTLKSLSKEGLVTTFIKDKKTYFHPEHPYSVREVALKRKNSVDHGLNQLESSMNDLVSEYMTSTHTPGVLVFEGREEVKKVYEDLLQEGKEILSIVQPANIDPPLYKWLTTTFVKKRVSKKIPARVVVAGASNEATVYSELDKKELRGSRTIEDPLFQVGIEFMVYGNKVAYVSFSKNADIMGIIIQNQFIASAMKSVWQIVWRSANGK</sequence>
<gene>
    <name evidence="2" type="ORF">COY32_03280</name>
</gene>
<dbReference type="AlphaFoldDB" id="A0A2M7TJ37"/>
<name>A0A2M7TJ37_UNCKA</name>